<dbReference type="Gene3D" id="3.30.1870.10">
    <property type="entry name" value="EreA-like, domain 2"/>
    <property type="match status" value="1"/>
</dbReference>
<dbReference type="AlphaFoldDB" id="A0ABD5W735"/>
<dbReference type="CDD" id="cd14728">
    <property type="entry name" value="Ere-like"/>
    <property type="match status" value="1"/>
</dbReference>
<dbReference type="Pfam" id="PF05139">
    <property type="entry name" value="Erythro_esteras"/>
    <property type="match status" value="1"/>
</dbReference>
<protein>
    <submittedName>
        <fullName evidence="1">Erythromycin esterase family protein</fullName>
        <ecNumber evidence="1">3.1.1.-</ecNumber>
    </submittedName>
</protein>
<dbReference type="RefSeq" id="WP_267161241.1">
    <property type="nucleotide sequence ID" value="NZ_CP112972.1"/>
</dbReference>
<proteinExistence type="predicted"/>
<accession>A0ABD5W735</accession>
<evidence type="ECO:0000313" key="1">
    <source>
        <dbReference type="EMBL" id="MFC7058537.1"/>
    </source>
</evidence>
<dbReference type="Gene3D" id="1.20.1440.30">
    <property type="entry name" value="Biosynthetic Protein domain"/>
    <property type="match status" value="1"/>
</dbReference>
<name>A0ABD5W735_9EURY</name>
<dbReference type="GeneID" id="76630537"/>
<keyword evidence="2" id="KW-1185">Reference proteome</keyword>
<comment type="caution">
    <text evidence="1">The sequence shown here is derived from an EMBL/GenBank/DDBJ whole genome shotgun (WGS) entry which is preliminary data.</text>
</comment>
<dbReference type="InterPro" id="IPR007815">
    <property type="entry name" value="Emycin_Estase"/>
</dbReference>
<dbReference type="Proteomes" id="UP001596445">
    <property type="component" value="Unassembled WGS sequence"/>
</dbReference>
<organism evidence="1 2">
    <name type="scientific">Halovenus salina</name>
    <dbReference type="NCBI Taxonomy" id="1510225"/>
    <lineage>
        <taxon>Archaea</taxon>
        <taxon>Methanobacteriati</taxon>
        <taxon>Methanobacteriota</taxon>
        <taxon>Stenosarchaea group</taxon>
        <taxon>Halobacteria</taxon>
        <taxon>Halobacteriales</taxon>
        <taxon>Haloarculaceae</taxon>
        <taxon>Halovenus</taxon>
    </lineage>
</organism>
<dbReference type="PANTHER" id="PTHR31299:SF0">
    <property type="entry name" value="ESTERASE, PUTATIVE (AFU_ORTHOLOGUE AFUA_1G05850)-RELATED"/>
    <property type="match status" value="1"/>
</dbReference>
<sequence>MSELNESLLSSLSELAAPLPNAGELTVTELPAGLRSQFDDATVIGLGEASHGTQEFFDLRFRLIRLLVEEFRVRAVGFEAPFDPLHRVDELVAAGEGDIRSLVAEIDIYRPFKTETMVDLFKWLQSFNVSRPPEDRVHVYGFDTTIIEAAANEIEPYLDRVGADVDASLREDLDIMTAGYGTDDERQALLESTRRVHSTLAPMVDANESAWVEATSRQAYEYVRHRLHLVEVQLEAHERDREGRAALRDEMMAENVEWIHDRSAGPVVLWGHNGHIARGRRVIDEWDVDVLPMGEWLADSYGERYCPVGLELGGGEVAALDGETGDVAEYPIPEPPSGSIPAVFRQVEEPVFSLSIDDLYDDSSTREWLRAKPRRHDIWGGTPDGDNPVKYNCRDLDGFDWVFFVRETSPLVHLD</sequence>
<dbReference type="InterPro" id="IPR052036">
    <property type="entry name" value="Hydrolase/PRTase-associated"/>
</dbReference>
<keyword evidence="1" id="KW-0378">Hydrolase</keyword>
<dbReference type="GO" id="GO:0016787">
    <property type="term" value="F:hydrolase activity"/>
    <property type="evidence" value="ECO:0007669"/>
    <property type="project" value="UniProtKB-KW"/>
</dbReference>
<dbReference type="EC" id="3.1.1.-" evidence="1"/>
<dbReference type="PANTHER" id="PTHR31299">
    <property type="entry name" value="ESTERASE, PUTATIVE (AFU_ORTHOLOGUE AFUA_1G05850)-RELATED"/>
    <property type="match status" value="1"/>
</dbReference>
<dbReference type="Gene3D" id="3.40.1660.10">
    <property type="entry name" value="EreA-like (biosynthetic domain)"/>
    <property type="match status" value="1"/>
</dbReference>
<reference evidence="1 2" key="1">
    <citation type="journal article" date="2019" name="Int. J. Syst. Evol. Microbiol.">
        <title>The Global Catalogue of Microorganisms (GCM) 10K type strain sequencing project: providing services to taxonomists for standard genome sequencing and annotation.</title>
        <authorList>
            <consortium name="The Broad Institute Genomics Platform"/>
            <consortium name="The Broad Institute Genome Sequencing Center for Infectious Disease"/>
            <person name="Wu L."/>
            <person name="Ma J."/>
        </authorList>
    </citation>
    <scope>NUCLEOTIDE SEQUENCE [LARGE SCALE GENOMIC DNA]</scope>
    <source>
        <strain evidence="1 2">JCM 30072</strain>
    </source>
</reference>
<dbReference type="EMBL" id="JBHSZI010000001">
    <property type="protein sequence ID" value="MFC7058537.1"/>
    <property type="molecule type" value="Genomic_DNA"/>
</dbReference>
<evidence type="ECO:0000313" key="2">
    <source>
        <dbReference type="Proteomes" id="UP001596445"/>
    </source>
</evidence>
<gene>
    <name evidence="1" type="ORF">ACFQQG_10535</name>
</gene>
<dbReference type="SUPFAM" id="SSF159501">
    <property type="entry name" value="EreA/ChaN-like"/>
    <property type="match status" value="1"/>
</dbReference>